<name>A0A4Y2KL72_ARAVE</name>
<dbReference type="EMBL" id="BGPR01004765">
    <property type="protein sequence ID" value="GBN03088.1"/>
    <property type="molecule type" value="Genomic_DNA"/>
</dbReference>
<accession>A0A4Y2KL72</accession>
<gene>
    <name evidence="1" type="ORF">AVEN_208856_1</name>
</gene>
<organism evidence="1 2">
    <name type="scientific">Araneus ventricosus</name>
    <name type="common">Orbweaver spider</name>
    <name type="synonym">Epeira ventricosa</name>
    <dbReference type="NCBI Taxonomy" id="182803"/>
    <lineage>
        <taxon>Eukaryota</taxon>
        <taxon>Metazoa</taxon>
        <taxon>Ecdysozoa</taxon>
        <taxon>Arthropoda</taxon>
        <taxon>Chelicerata</taxon>
        <taxon>Arachnida</taxon>
        <taxon>Araneae</taxon>
        <taxon>Araneomorphae</taxon>
        <taxon>Entelegynae</taxon>
        <taxon>Araneoidea</taxon>
        <taxon>Araneidae</taxon>
        <taxon>Araneus</taxon>
    </lineage>
</organism>
<evidence type="ECO:0000313" key="2">
    <source>
        <dbReference type="Proteomes" id="UP000499080"/>
    </source>
</evidence>
<reference evidence="1 2" key="1">
    <citation type="journal article" date="2019" name="Sci. Rep.">
        <title>Orb-weaving spider Araneus ventricosus genome elucidates the spidroin gene catalogue.</title>
        <authorList>
            <person name="Kono N."/>
            <person name="Nakamura H."/>
            <person name="Ohtoshi R."/>
            <person name="Moran D.A.P."/>
            <person name="Shinohara A."/>
            <person name="Yoshida Y."/>
            <person name="Fujiwara M."/>
            <person name="Mori M."/>
            <person name="Tomita M."/>
            <person name="Arakawa K."/>
        </authorList>
    </citation>
    <scope>NUCLEOTIDE SEQUENCE [LARGE SCALE GENOMIC DNA]</scope>
</reference>
<sequence length="95" mass="11005">MPVLAPCDFDLFPMAVTVSRLESFDGRLPDEKSGNKCDDIFRKTHPPEGRNKGLKTVPYYEWCMRSYESKFDIGRYRSQRSPMMGGGVRRNRPVK</sequence>
<keyword evidence="2" id="KW-1185">Reference proteome</keyword>
<dbReference type="AlphaFoldDB" id="A0A4Y2KL72"/>
<proteinExistence type="predicted"/>
<comment type="caution">
    <text evidence="1">The sequence shown here is derived from an EMBL/GenBank/DDBJ whole genome shotgun (WGS) entry which is preliminary data.</text>
</comment>
<evidence type="ECO:0000313" key="1">
    <source>
        <dbReference type="EMBL" id="GBN03088.1"/>
    </source>
</evidence>
<dbReference type="Proteomes" id="UP000499080">
    <property type="component" value="Unassembled WGS sequence"/>
</dbReference>
<protein>
    <submittedName>
        <fullName evidence="1">Uncharacterized protein</fullName>
    </submittedName>
</protein>